<gene>
    <name evidence="3" type="ORF">GCM10009836_46980</name>
</gene>
<dbReference type="PANTHER" id="PTHR30137">
    <property type="entry name" value="LUCIFERASE-LIKE MONOOXYGENASE"/>
    <property type="match status" value="1"/>
</dbReference>
<comment type="similarity">
    <text evidence="1">To bacterial alkanal monooxygenase alpha and beta chains.</text>
</comment>
<evidence type="ECO:0000313" key="3">
    <source>
        <dbReference type="EMBL" id="GAA1861411.1"/>
    </source>
</evidence>
<protein>
    <submittedName>
        <fullName evidence="3">LLM class flavin-dependent oxidoreductase</fullName>
    </submittedName>
</protein>
<dbReference type="Pfam" id="PF00296">
    <property type="entry name" value="Bac_luciferase"/>
    <property type="match status" value="1"/>
</dbReference>
<evidence type="ECO:0000256" key="1">
    <source>
        <dbReference type="ARBA" id="ARBA00007789"/>
    </source>
</evidence>
<name>A0ABN2NDC5_9PSEU</name>
<dbReference type="InterPro" id="IPR050766">
    <property type="entry name" value="Bact_Lucif_Oxidored"/>
</dbReference>
<dbReference type="InterPro" id="IPR036661">
    <property type="entry name" value="Luciferase-like_sf"/>
</dbReference>
<dbReference type="EMBL" id="BAAAQK010000018">
    <property type="protein sequence ID" value="GAA1861411.1"/>
    <property type="molecule type" value="Genomic_DNA"/>
</dbReference>
<evidence type="ECO:0000313" key="4">
    <source>
        <dbReference type="Proteomes" id="UP001500449"/>
    </source>
</evidence>
<accession>A0ABN2NDC5</accession>
<evidence type="ECO:0000259" key="2">
    <source>
        <dbReference type="Pfam" id="PF00296"/>
    </source>
</evidence>
<dbReference type="SUPFAM" id="SSF51679">
    <property type="entry name" value="Bacterial luciferase-like"/>
    <property type="match status" value="1"/>
</dbReference>
<dbReference type="NCBIfam" id="TIGR03558">
    <property type="entry name" value="oxido_grp_1"/>
    <property type="match status" value="1"/>
</dbReference>
<keyword evidence="4" id="KW-1185">Reference proteome</keyword>
<feature type="domain" description="Luciferase-like" evidence="2">
    <location>
        <begin position="13"/>
        <end position="299"/>
    </location>
</feature>
<dbReference type="Proteomes" id="UP001500449">
    <property type="component" value="Unassembled WGS sequence"/>
</dbReference>
<dbReference type="InterPro" id="IPR019949">
    <property type="entry name" value="CmoO-like"/>
</dbReference>
<dbReference type="PANTHER" id="PTHR30137:SF6">
    <property type="entry name" value="LUCIFERASE-LIKE MONOOXYGENASE"/>
    <property type="match status" value="1"/>
</dbReference>
<dbReference type="Gene3D" id="3.20.20.30">
    <property type="entry name" value="Luciferase-like domain"/>
    <property type="match status" value="1"/>
</dbReference>
<reference evidence="3 4" key="1">
    <citation type="journal article" date="2019" name="Int. J. Syst. Evol. Microbiol.">
        <title>The Global Catalogue of Microorganisms (GCM) 10K type strain sequencing project: providing services to taxonomists for standard genome sequencing and annotation.</title>
        <authorList>
            <consortium name="The Broad Institute Genomics Platform"/>
            <consortium name="The Broad Institute Genome Sequencing Center for Infectious Disease"/>
            <person name="Wu L."/>
            <person name="Ma J."/>
        </authorList>
    </citation>
    <scope>NUCLEOTIDE SEQUENCE [LARGE SCALE GENOMIC DNA]</scope>
    <source>
        <strain evidence="3 4">JCM 16009</strain>
    </source>
</reference>
<sequence length="330" mass="35459">MSLPPLSILDLATVAEGESVREGLQASVELAQRAERWGFRRIWYAEHHNMRSIASSATSVMIGHVASQTSTITLGAGGIMLPNHSPLQIAEQFGTLAELHPGRIELGLGRAPGTDQNTFRALRRDPRASETFPQDVQELAAYLGSDSLVPGVNAYPGRGTGVPLYVLGSSLYGAQVAAILGLPYAFASHFAPEQLEQAVETYRAEFRPSAQLAEPRVMAGVNVIAADSAQEAADLQHKAQVNRVKLFLSRGGNRLTDTEAEAVLSTPSGRQILGMMKYTAVGTPETVQTWLEDLAARVGLDELIVACPVVDRTAWFRSFELLAERAAVAA</sequence>
<dbReference type="InterPro" id="IPR011251">
    <property type="entry name" value="Luciferase-like_dom"/>
</dbReference>
<dbReference type="RefSeq" id="WP_344420918.1">
    <property type="nucleotide sequence ID" value="NZ_BAAAQK010000018.1"/>
</dbReference>
<comment type="caution">
    <text evidence="3">The sequence shown here is derived from an EMBL/GenBank/DDBJ whole genome shotgun (WGS) entry which is preliminary data.</text>
</comment>
<organism evidence="3 4">
    <name type="scientific">Pseudonocardia ailaonensis</name>
    <dbReference type="NCBI Taxonomy" id="367279"/>
    <lineage>
        <taxon>Bacteria</taxon>
        <taxon>Bacillati</taxon>
        <taxon>Actinomycetota</taxon>
        <taxon>Actinomycetes</taxon>
        <taxon>Pseudonocardiales</taxon>
        <taxon>Pseudonocardiaceae</taxon>
        <taxon>Pseudonocardia</taxon>
    </lineage>
</organism>
<proteinExistence type="predicted"/>